<dbReference type="InterPro" id="IPR012338">
    <property type="entry name" value="Beta-lactam/transpept-like"/>
</dbReference>
<dbReference type="Pfam" id="PF00144">
    <property type="entry name" value="Beta-lactamase"/>
    <property type="match status" value="1"/>
</dbReference>
<dbReference type="PANTHER" id="PTHR22935:SF97">
    <property type="entry name" value="BETA-LACTAMASE-RELATED DOMAIN-CONTAINING PROTEIN"/>
    <property type="match status" value="1"/>
</dbReference>
<dbReference type="InterPro" id="IPR051478">
    <property type="entry name" value="Beta-lactamase-like_AB/R"/>
</dbReference>
<sequence>LSQSSCPLLGPVLPPNPQLHQSLAVSKAKENLPQLLQKTLANLSYSATTSFSVAVFSGFDNQSLVDYHFAAPKLNNTLTSGSLNRNTVYRVGSVTKLTVAYTLLVHSGFGILQEPITKFIPELAEADKINANDLDRVEWSEITVESLLSHSSGITRDYGSPDLSSLLNATQAKAAGLPALDKAEVPSCGIGLPIACSREQYFRSLVNVHPITAPYNTPVYSNTAFALLGFVIQNVTGLSLENALRTILAQPLGLNSTSYQHPSSSPNAIVIPPVGGLDYWSADLGFANTAGGLFSTTADMTKLGQSILRSSLLSPRDTRKWMKPHTHTSTVWASVGAPWEILRMEVPLSNTTNQTRVLDLYTKSGDLSTYSSMLILDVDHNVGFSVMAAGSSPSTMVRIISDIIAEAFIPAFEEAARENAAKEYVGTYATGSGSNITLALDDRPGLGIKSWFSNGTSVLASISALKRIDSKQTLSLRLYPTKLSTATEIGFRATIESFPKAPKRGIINSNCQSWLMLEVGLLYGGVVLDDIVIQVDVSGRGVGVQPRAFRETLRR</sequence>
<proteinExistence type="predicted"/>
<organism evidence="3 4">
    <name type="scientific">Tothia fuscella</name>
    <dbReference type="NCBI Taxonomy" id="1048955"/>
    <lineage>
        <taxon>Eukaryota</taxon>
        <taxon>Fungi</taxon>
        <taxon>Dikarya</taxon>
        <taxon>Ascomycota</taxon>
        <taxon>Pezizomycotina</taxon>
        <taxon>Dothideomycetes</taxon>
        <taxon>Pleosporomycetidae</taxon>
        <taxon>Venturiales</taxon>
        <taxon>Cylindrosympodiaceae</taxon>
        <taxon>Tothia</taxon>
    </lineage>
</organism>
<keyword evidence="4" id="KW-1185">Reference proteome</keyword>
<dbReference type="EMBL" id="MU007021">
    <property type="protein sequence ID" value="KAF2433280.1"/>
    <property type="molecule type" value="Genomic_DNA"/>
</dbReference>
<feature type="domain" description="Beta-lactamase-like ARB-00930-like C-terminal" evidence="2">
    <location>
        <begin position="416"/>
        <end position="555"/>
    </location>
</feature>
<protein>
    <submittedName>
        <fullName evidence="3">Beta-lactamase/transpeptidase-like protein</fullName>
    </submittedName>
</protein>
<gene>
    <name evidence="3" type="ORF">EJ08DRAFT_563312</name>
</gene>
<feature type="domain" description="Beta-lactamase-related" evidence="1">
    <location>
        <begin position="82"/>
        <end position="396"/>
    </location>
</feature>
<dbReference type="PANTHER" id="PTHR22935">
    <property type="entry name" value="PENICILLIN-BINDING PROTEIN"/>
    <property type="match status" value="1"/>
</dbReference>
<dbReference type="Proteomes" id="UP000800235">
    <property type="component" value="Unassembled WGS sequence"/>
</dbReference>
<name>A0A9P4U111_9PEZI</name>
<evidence type="ECO:0000313" key="3">
    <source>
        <dbReference type="EMBL" id="KAF2433280.1"/>
    </source>
</evidence>
<dbReference type="AlphaFoldDB" id="A0A9P4U111"/>
<reference evidence="3" key="1">
    <citation type="journal article" date="2020" name="Stud. Mycol.">
        <title>101 Dothideomycetes genomes: a test case for predicting lifestyles and emergence of pathogens.</title>
        <authorList>
            <person name="Haridas S."/>
            <person name="Albert R."/>
            <person name="Binder M."/>
            <person name="Bloem J."/>
            <person name="Labutti K."/>
            <person name="Salamov A."/>
            <person name="Andreopoulos B."/>
            <person name="Baker S."/>
            <person name="Barry K."/>
            <person name="Bills G."/>
            <person name="Bluhm B."/>
            <person name="Cannon C."/>
            <person name="Castanera R."/>
            <person name="Culley D."/>
            <person name="Daum C."/>
            <person name="Ezra D."/>
            <person name="Gonzalez J."/>
            <person name="Henrissat B."/>
            <person name="Kuo A."/>
            <person name="Liang C."/>
            <person name="Lipzen A."/>
            <person name="Lutzoni F."/>
            <person name="Magnuson J."/>
            <person name="Mondo S."/>
            <person name="Nolan M."/>
            <person name="Ohm R."/>
            <person name="Pangilinan J."/>
            <person name="Park H.-J."/>
            <person name="Ramirez L."/>
            <person name="Alfaro M."/>
            <person name="Sun H."/>
            <person name="Tritt A."/>
            <person name="Yoshinaga Y."/>
            <person name="Zwiers L.-H."/>
            <person name="Turgeon B."/>
            <person name="Goodwin S."/>
            <person name="Spatafora J."/>
            <person name="Crous P."/>
            <person name="Grigoriev I."/>
        </authorList>
    </citation>
    <scope>NUCLEOTIDE SEQUENCE</scope>
    <source>
        <strain evidence="3">CBS 130266</strain>
    </source>
</reference>
<feature type="non-terminal residue" evidence="3">
    <location>
        <position position="1"/>
    </location>
</feature>
<evidence type="ECO:0000259" key="1">
    <source>
        <dbReference type="Pfam" id="PF00144"/>
    </source>
</evidence>
<accession>A0A9P4U111</accession>
<dbReference type="InterPro" id="IPR058664">
    <property type="entry name" value="ARB_00930-like_C"/>
</dbReference>
<feature type="non-terminal residue" evidence="3">
    <location>
        <position position="555"/>
    </location>
</feature>
<comment type="caution">
    <text evidence="3">The sequence shown here is derived from an EMBL/GenBank/DDBJ whole genome shotgun (WGS) entry which is preliminary data.</text>
</comment>
<dbReference type="OrthoDB" id="10250282at2759"/>
<dbReference type="InterPro" id="IPR001466">
    <property type="entry name" value="Beta-lactam-related"/>
</dbReference>
<evidence type="ECO:0000259" key="2">
    <source>
        <dbReference type="Pfam" id="PF26335"/>
    </source>
</evidence>
<evidence type="ECO:0000313" key="4">
    <source>
        <dbReference type="Proteomes" id="UP000800235"/>
    </source>
</evidence>
<dbReference type="Gene3D" id="3.40.710.10">
    <property type="entry name" value="DD-peptidase/beta-lactamase superfamily"/>
    <property type="match status" value="1"/>
</dbReference>
<dbReference type="Pfam" id="PF26335">
    <property type="entry name" value="ARB_00930_C"/>
    <property type="match status" value="1"/>
</dbReference>
<dbReference type="SUPFAM" id="SSF56601">
    <property type="entry name" value="beta-lactamase/transpeptidase-like"/>
    <property type="match status" value="1"/>
</dbReference>